<dbReference type="Pfam" id="PF02953">
    <property type="entry name" value="zf-Tim10_DDP"/>
    <property type="match status" value="1"/>
</dbReference>
<reference evidence="12 13" key="1">
    <citation type="journal article" date="2018" name="MBio">
        <title>Comparative Genomics Reveals the Core Gene Toolbox for the Fungus-Insect Symbiosis.</title>
        <authorList>
            <person name="Wang Y."/>
            <person name="Stata M."/>
            <person name="Wang W."/>
            <person name="Stajich J.E."/>
            <person name="White M.M."/>
            <person name="Moncalvo J.M."/>
        </authorList>
    </citation>
    <scope>NUCLEOTIDE SEQUENCE [LARGE SCALE GENOMIC DNA]</scope>
    <source>
        <strain evidence="12 13">SWE-8-4</strain>
    </source>
</reference>
<evidence type="ECO:0000256" key="3">
    <source>
        <dbReference type="ARBA" id="ARBA00022723"/>
    </source>
</evidence>
<dbReference type="Proteomes" id="UP000245383">
    <property type="component" value="Unassembled WGS sequence"/>
</dbReference>
<keyword evidence="7 10" id="KW-0811">Translocation</keyword>
<comment type="similarity">
    <text evidence="1 10">Belongs to the small Tim family.</text>
</comment>
<keyword evidence="13" id="KW-1185">Reference proteome</keyword>
<dbReference type="EMBL" id="MBFR01000077">
    <property type="protein sequence ID" value="PVU94714.1"/>
    <property type="molecule type" value="Genomic_DNA"/>
</dbReference>
<sequence length="92" mass="10845">MFGGYNQGASFQEQQIQAMMEQKQVKDFMKMYTKLVANCFDDCVISFEEKSLSEKELNCSRRCTQKFMKFNERISSRFAEENQALMEAQARK</sequence>
<dbReference type="InterPro" id="IPR004217">
    <property type="entry name" value="Tim10-like"/>
</dbReference>
<gene>
    <name evidence="12" type="ORF">BB561_002323</name>
</gene>
<comment type="caution">
    <text evidence="12">The sequence shown here is derived from an EMBL/GenBank/DDBJ whole genome shotgun (WGS) entry which is preliminary data.</text>
</comment>
<evidence type="ECO:0000313" key="13">
    <source>
        <dbReference type="Proteomes" id="UP000245383"/>
    </source>
</evidence>
<evidence type="ECO:0000256" key="1">
    <source>
        <dbReference type="ARBA" id="ARBA00006720"/>
    </source>
</evidence>
<dbReference type="SUPFAM" id="SSF144122">
    <property type="entry name" value="Tim10-like"/>
    <property type="match status" value="1"/>
</dbReference>
<dbReference type="GO" id="GO:0046872">
    <property type="term" value="F:metal ion binding"/>
    <property type="evidence" value="ECO:0007669"/>
    <property type="project" value="UniProtKB-KW"/>
</dbReference>
<evidence type="ECO:0000256" key="6">
    <source>
        <dbReference type="ARBA" id="ARBA00022927"/>
    </source>
</evidence>
<dbReference type="STRING" id="133385.A0A2T9YR26"/>
<dbReference type="InterPro" id="IPR050673">
    <property type="entry name" value="Mito_inner_translocase_sub"/>
</dbReference>
<evidence type="ECO:0000256" key="7">
    <source>
        <dbReference type="ARBA" id="ARBA00023010"/>
    </source>
</evidence>
<keyword evidence="2 10" id="KW-0813">Transport</keyword>
<dbReference type="PANTHER" id="PTHR13172">
    <property type="entry name" value="MITOCHONDRIAL IMPORT INNER MEMBRANE TRANSLOCASE SUBUNIT TIM9B"/>
    <property type="match status" value="1"/>
</dbReference>
<evidence type="ECO:0000256" key="5">
    <source>
        <dbReference type="ARBA" id="ARBA00022833"/>
    </source>
</evidence>
<evidence type="ECO:0000256" key="10">
    <source>
        <dbReference type="RuleBase" id="RU367043"/>
    </source>
</evidence>
<evidence type="ECO:0000256" key="4">
    <source>
        <dbReference type="ARBA" id="ARBA00022792"/>
    </source>
</evidence>
<dbReference type="GO" id="GO:0005743">
    <property type="term" value="C:mitochondrial inner membrane"/>
    <property type="evidence" value="ECO:0007669"/>
    <property type="project" value="UniProtKB-SubCell"/>
</dbReference>
<evidence type="ECO:0000313" key="12">
    <source>
        <dbReference type="EMBL" id="PVU94714.1"/>
    </source>
</evidence>
<organism evidence="12 13">
    <name type="scientific">Smittium simulii</name>
    <dbReference type="NCBI Taxonomy" id="133385"/>
    <lineage>
        <taxon>Eukaryota</taxon>
        <taxon>Fungi</taxon>
        <taxon>Fungi incertae sedis</taxon>
        <taxon>Zoopagomycota</taxon>
        <taxon>Kickxellomycotina</taxon>
        <taxon>Harpellomycetes</taxon>
        <taxon>Harpellales</taxon>
        <taxon>Legeriomycetaceae</taxon>
        <taxon>Smittium</taxon>
    </lineage>
</organism>
<evidence type="ECO:0000256" key="2">
    <source>
        <dbReference type="ARBA" id="ARBA00022448"/>
    </source>
</evidence>
<dbReference type="AlphaFoldDB" id="A0A2T9YR26"/>
<evidence type="ECO:0000256" key="9">
    <source>
        <dbReference type="ARBA" id="ARBA00023157"/>
    </source>
</evidence>
<keyword evidence="6 10" id="KW-0653">Protein transport</keyword>
<keyword evidence="9 10" id="KW-1015">Disulfide bond</keyword>
<keyword evidence="4 10" id="KW-0472">Membrane</keyword>
<proteinExistence type="inferred from homology"/>
<feature type="domain" description="Tim10-like" evidence="11">
    <location>
        <begin position="17"/>
        <end position="80"/>
    </location>
</feature>
<dbReference type="GO" id="GO:0015031">
    <property type="term" value="P:protein transport"/>
    <property type="evidence" value="ECO:0007669"/>
    <property type="project" value="UniProtKB-KW"/>
</dbReference>
<accession>A0A2T9YR26</accession>
<dbReference type="Gene3D" id="1.10.287.810">
    <property type="entry name" value="Mitochondrial import inner membrane translocase subunit tim13 like domains"/>
    <property type="match status" value="1"/>
</dbReference>
<comment type="function">
    <text evidence="10">Mitochondrial intermembrane chaperone that participates in the import and insertion of some multi-pass transmembrane proteins into the mitochondrial inner membrane. Also required for the transfer of beta-barrel precursors from the TOM complex to the sorting and assembly machinery (SAM complex) of the outer membrane. Acts as a chaperone-like protein that protects the hydrophobic precursors from aggregation and guide them through the mitochondrial intermembrane space.</text>
</comment>
<protein>
    <recommendedName>
        <fullName evidence="10">Mitochondrial import inner membrane translocase subunit</fullName>
    </recommendedName>
</protein>
<dbReference type="InterPro" id="IPR035427">
    <property type="entry name" value="Tim10-like_dom_sf"/>
</dbReference>
<keyword evidence="10" id="KW-0143">Chaperone</keyword>
<evidence type="ECO:0000259" key="11">
    <source>
        <dbReference type="Pfam" id="PF02953"/>
    </source>
</evidence>
<comment type="subcellular location">
    <subcellularLocation>
        <location evidence="10">Mitochondrion inner membrane</location>
        <topology evidence="10">Peripheral membrane protein</topology>
        <orientation evidence="10">Intermembrane side</orientation>
    </subcellularLocation>
</comment>
<comment type="domain">
    <text evidence="10">The twin CX3C motif contains 4 conserved Cys residues that form 2 disulfide bonds in the mitochondrial intermembrane space.</text>
</comment>
<keyword evidence="3" id="KW-0479">Metal-binding</keyword>
<comment type="subunit">
    <text evidence="10">Heterohexamer.</text>
</comment>
<keyword evidence="4 10" id="KW-0999">Mitochondrion inner membrane</keyword>
<keyword evidence="5" id="KW-0862">Zinc</keyword>
<evidence type="ECO:0000256" key="8">
    <source>
        <dbReference type="ARBA" id="ARBA00023128"/>
    </source>
</evidence>
<keyword evidence="8 10" id="KW-0496">Mitochondrion</keyword>
<name>A0A2T9YR26_9FUNG</name>
<dbReference type="OrthoDB" id="1551503at2759"/>